<evidence type="ECO:0000256" key="5">
    <source>
        <dbReference type="ARBA" id="ARBA00022573"/>
    </source>
</evidence>
<evidence type="ECO:0000256" key="7">
    <source>
        <dbReference type="ARBA" id="ARBA00023239"/>
    </source>
</evidence>
<dbReference type="Pfam" id="PF00155">
    <property type="entry name" value="Aminotran_1_2"/>
    <property type="match status" value="1"/>
</dbReference>
<evidence type="ECO:0000256" key="9">
    <source>
        <dbReference type="ARBA" id="ARBA00048531"/>
    </source>
</evidence>
<proteinExistence type="predicted"/>
<dbReference type="Gene3D" id="3.90.1150.10">
    <property type="entry name" value="Aspartate Aminotransferase, domain 1"/>
    <property type="match status" value="1"/>
</dbReference>
<dbReference type="InterPro" id="IPR005860">
    <property type="entry name" value="CobD"/>
</dbReference>
<dbReference type="EMBL" id="ABWP01000028">
    <property type="protein sequence ID" value="EEA85662.1"/>
    <property type="molecule type" value="Genomic_DNA"/>
</dbReference>
<comment type="catalytic activity">
    <reaction evidence="9">
        <text>O-phospho-L-threonine + H(+) = (R)-1-aminopropan-2-yl phosphate + CO2</text>
        <dbReference type="Rhea" id="RHEA:11492"/>
        <dbReference type="ChEBI" id="CHEBI:15378"/>
        <dbReference type="ChEBI" id="CHEBI:16526"/>
        <dbReference type="ChEBI" id="CHEBI:58563"/>
        <dbReference type="ChEBI" id="CHEBI:58675"/>
        <dbReference type="EC" id="4.1.1.81"/>
    </reaction>
</comment>
<dbReference type="OrthoDB" id="9813612at2"/>
<dbReference type="HOGENOM" id="CLU_017584_3_2_9"/>
<evidence type="ECO:0000256" key="4">
    <source>
        <dbReference type="ARBA" id="ARBA00012285"/>
    </source>
</evidence>
<dbReference type="STRING" id="500633.CLOHIR_00698"/>
<reference evidence="11 12" key="2">
    <citation type="submission" date="2008-10" db="EMBL/GenBank/DDBJ databases">
        <title>Draft genome sequence of Clostridium hiranonis (DSM 13275).</title>
        <authorList>
            <person name="Sudarsanam P."/>
            <person name="Ley R."/>
            <person name="Guruge J."/>
            <person name="Turnbaugh P.J."/>
            <person name="Mahowald M."/>
            <person name="Liep D."/>
            <person name="Gordon J."/>
        </authorList>
    </citation>
    <scope>NUCLEOTIDE SEQUENCE [LARGE SCALE GENOMIC DNA]</scope>
    <source>
        <strain evidence="11 12">DSM 13275</strain>
    </source>
</reference>
<gene>
    <name evidence="11" type="ORF">CLOHIR_00698</name>
</gene>
<dbReference type="PANTHER" id="PTHR42885">
    <property type="entry name" value="HISTIDINOL-PHOSPHATE AMINOTRANSFERASE-RELATED"/>
    <property type="match status" value="1"/>
</dbReference>
<dbReference type="CDD" id="cd00609">
    <property type="entry name" value="AAT_like"/>
    <property type="match status" value="1"/>
</dbReference>
<dbReference type="AlphaFoldDB" id="B6FXU7"/>
<keyword evidence="5" id="KW-0169">Cobalamin biosynthesis</keyword>
<keyword evidence="7" id="KW-0456">Lyase</keyword>
<evidence type="ECO:0000256" key="3">
    <source>
        <dbReference type="ARBA" id="ARBA00004953"/>
    </source>
</evidence>
<comment type="function">
    <text evidence="2">Decarboxylates L-threonine-O-3-phosphate to yield (R)-1-amino-2-propanol O-2-phosphate, the precursor for the linkage between the nucleotide loop and the corrin ring in cobalamin.</text>
</comment>
<evidence type="ECO:0000313" key="12">
    <source>
        <dbReference type="Proteomes" id="UP000003178"/>
    </source>
</evidence>
<evidence type="ECO:0000256" key="8">
    <source>
        <dbReference type="ARBA" id="ARBA00029996"/>
    </source>
</evidence>
<feature type="domain" description="Aminotransferase class I/classII large" evidence="10">
    <location>
        <begin position="45"/>
        <end position="372"/>
    </location>
</feature>
<dbReference type="InterPro" id="IPR015421">
    <property type="entry name" value="PyrdxlP-dep_Trfase_major"/>
</dbReference>
<sequence length="378" mass="43113">MENNLNKKNKSTKEKEFNKEKVNINSVHGADINSAAELYGLEADKIIDFSSNINPFIVDSMDKIVAAGVGSLQKYPDIKYRRLRKNIADYLGVDDSQVIPGNGATEIIYLLMRSLSGRLAIINPTFSEYRKGAEIAGLSVVDFVMDWKKDFKLDLDEIYRRKDEFDSIFICNPNNPDGSVREIKKLLEFAEKEGKLLIVDETFIEFADSEKEISLVNMVEKSKNLFIIRAVTKFFGIPGIRLGYGISSNRELLQKMYDEKEPWTINSFADSASDFIFKEEEYIRKSKEYFSKERVCMINEINKIDGIKAFNSDANFILVRFENRNVLDVKENLLKRAGLLIRDASNFIGLDSSFARVAIKNHEQNTVLVDALRSVLGE</sequence>
<dbReference type="RefSeq" id="WP_006439609.1">
    <property type="nucleotide sequence ID" value="NZ_DS995356.1"/>
</dbReference>
<dbReference type="UniPathway" id="UPA00148"/>
<dbReference type="Proteomes" id="UP000003178">
    <property type="component" value="Unassembled WGS sequence"/>
</dbReference>
<evidence type="ECO:0000259" key="10">
    <source>
        <dbReference type="Pfam" id="PF00155"/>
    </source>
</evidence>
<evidence type="ECO:0000256" key="1">
    <source>
        <dbReference type="ARBA" id="ARBA00001933"/>
    </source>
</evidence>
<comment type="pathway">
    <text evidence="3">Cofactor biosynthesis; adenosylcobalamin biosynthesis.</text>
</comment>
<dbReference type="EC" id="4.1.1.81" evidence="4"/>
<dbReference type="InterPro" id="IPR015424">
    <property type="entry name" value="PyrdxlP-dep_Trfase"/>
</dbReference>
<dbReference type="SUPFAM" id="SSF53383">
    <property type="entry name" value="PLP-dependent transferases"/>
    <property type="match status" value="1"/>
</dbReference>
<dbReference type="GO" id="GO:0030170">
    <property type="term" value="F:pyridoxal phosphate binding"/>
    <property type="evidence" value="ECO:0007669"/>
    <property type="project" value="InterPro"/>
</dbReference>
<dbReference type="GO" id="GO:0048472">
    <property type="term" value="F:threonine-phosphate decarboxylase activity"/>
    <property type="evidence" value="ECO:0007669"/>
    <property type="project" value="UniProtKB-EC"/>
</dbReference>
<evidence type="ECO:0000313" key="11">
    <source>
        <dbReference type="EMBL" id="EEA85662.1"/>
    </source>
</evidence>
<keyword evidence="12" id="KW-1185">Reference proteome</keyword>
<evidence type="ECO:0000256" key="2">
    <source>
        <dbReference type="ARBA" id="ARBA00003444"/>
    </source>
</evidence>
<comment type="caution">
    <text evidence="11">The sequence shown here is derived from an EMBL/GenBank/DDBJ whole genome shotgun (WGS) entry which is preliminary data.</text>
</comment>
<dbReference type="eggNOG" id="COG0079">
    <property type="taxonomic scope" value="Bacteria"/>
</dbReference>
<comment type="cofactor">
    <cofactor evidence="1">
        <name>pyridoxal 5'-phosphate</name>
        <dbReference type="ChEBI" id="CHEBI:597326"/>
    </cofactor>
</comment>
<protein>
    <recommendedName>
        <fullName evidence="4">threonine-phosphate decarboxylase</fullName>
        <ecNumber evidence="4">4.1.1.81</ecNumber>
    </recommendedName>
    <alternativeName>
        <fullName evidence="8">L-threonine-O-3-phosphate decarboxylase</fullName>
    </alternativeName>
</protein>
<keyword evidence="6" id="KW-0663">Pyridoxal phosphate</keyword>
<dbReference type="GO" id="GO:0009236">
    <property type="term" value="P:cobalamin biosynthetic process"/>
    <property type="evidence" value="ECO:0007669"/>
    <property type="project" value="UniProtKB-UniPathway"/>
</dbReference>
<evidence type="ECO:0000256" key="6">
    <source>
        <dbReference type="ARBA" id="ARBA00022898"/>
    </source>
</evidence>
<organism evidence="11 12">
    <name type="scientific">Peptacetobacter hiranonis (strain DSM 13275 / JCM 10541 / KCTC 15199 / TO-931)</name>
    <name type="common">Clostridium hiranonis</name>
    <dbReference type="NCBI Taxonomy" id="500633"/>
    <lineage>
        <taxon>Bacteria</taxon>
        <taxon>Bacillati</taxon>
        <taxon>Bacillota</taxon>
        <taxon>Clostridia</taxon>
        <taxon>Peptostreptococcales</taxon>
        <taxon>Peptostreptococcaceae</taxon>
        <taxon>Peptacetobacter</taxon>
    </lineage>
</organism>
<reference evidence="11 12" key="1">
    <citation type="submission" date="2008-09" db="EMBL/GenBank/DDBJ databases">
        <authorList>
            <person name="Fulton L."/>
            <person name="Clifton S."/>
            <person name="Fulton B."/>
            <person name="Xu J."/>
            <person name="Minx P."/>
            <person name="Pepin K.H."/>
            <person name="Johnson M."/>
            <person name="Thiruvilangam P."/>
            <person name="Bhonagiri V."/>
            <person name="Nash W.E."/>
            <person name="Mardis E.R."/>
            <person name="Wilson R.K."/>
        </authorList>
    </citation>
    <scope>NUCLEOTIDE SEQUENCE [LARGE SCALE GENOMIC DNA]</scope>
    <source>
        <strain evidence="11 12">DSM 13275</strain>
    </source>
</reference>
<dbReference type="NCBIfam" id="TIGR01140">
    <property type="entry name" value="L_thr_O3P_dcar"/>
    <property type="match status" value="1"/>
</dbReference>
<name>B6FXU7_PEPHT</name>
<dbReference type="InterPro" id="IPR004839">
    <property type="entry name" value="Aminotransferase_I/II_large"/>
</dbReference>
<dbReference type="Gene3D" id="3.40.640.10">
    <property type="entry name" value="Type I PLP-dependent aspartate aminotransferase-like (Major domain)"/>
    <property type="match status" value="1"/>
</dbReference>
<accession>B6FXU7</accession>
<dbReference type="PANTHER" id="PTHR42885:SF1">
    <property type="entry name" value="THREONINE-PHOSPHATE DECARBOXYLASE"/>
    <property type="match status" value="1"/>
</dbReference>
<dbReference type="InterPro" id="IPR015422">
    <property type="entry name" value="PyrdxlP-dep_Trfase_small"/>
</dbReference>